<accession>A0ABD5PK14</accession>
<evidence type="ECO:0000313" key="2">
    <source>
        <dbReference type="EMBL" id="MFC4540763.1"/>
    </source>
</evidence>
<name>A0ABD5PK14_9EURY</name>
<feature type="transmembrane region" description="Helical" evidence="1">
    <location>
        <begin position="24"/>
        <end position="50"/>
    </location>
</feature>
<dbReference type="Proteomes" id="UP001595898">
    <property type="component" value="Unassembled WGS sequence"/>
</dbReference>
<keyword evidence="1" id="KW-0472">Membrane</keyword>
<protein>
    <submittedName>
        <fullName evidence="2">Uncharacterized protein</fullName>
    </submittedName>
</protein>
<dbReference type="RefSeq" id="WP_250138924.1">
    <property type="nucleotide sequence ID" value="NZ_JALIQP010000001.1"/>
</dbReference>
<gene>
    <name evidence="2" type="ORF">ACFO5R_02325</name>
</gene>
<proteinExistence type="predicted"/>
<evidence type="ECO:0000256" key="1">
    <source>
        <dbReference type="SAM" id="Phobius"/>
    </source>
</evidence>
<keyword evidence="1" id="KW-1133">Transmembrane helix</keyword>
<keyword evidence="1" id="KW-0812">Transmembrane</keyword>
<keyword evidence="3" id="KW-1185">Reference proteome</keyword>
<dbReference type="EMBL" id="JBHSFA010000002">
    <property type="protein sequence ID" value="MFC4540763.1"/>
    <property type="molecule type" value="Genomic_DNA"/>
</dbReference>
<comment type="caution">
    <text evidence="2">The sequence shown here is derived from an EMBL/GenBank/DDBJ whole genome shotgun (WGS) entry which is preliminary data.</text>
</comment>
<dbReference type="AlphaFoldDB" id="A0ABD5PK14"/>
<evidence type="ECO:0000313" key="3">
    <source>
        <dbReference type="Proteomes" id="UP001595898"/>
    </source>
</evidence>
<sequence length="52" mass="5669">MSLRDSLTELETILDGEEMTGKQAAIIISVWMGAVVAFGAVSYLVVFVLMDF</sequence>
<organism evidence="2 3">
    <name type="scientific">Halosolutus amylolyticus</name>
    <dbReference type="NCBI Taxonomy" id="2932267"/>
    <lineage>
        <taxon>Archaea</taxon>
        <taxon>Methanobacteriati</taxon>
        <taxon>Methanobacteriota</taxon>
        <taxon>Stenosarchaea group</taxon>
        <taxon>Halobacteria</taxon>
        <taxon>Halobacteriales</taxon>
        <taxon>Natrialbaceae</taxon>
        <taxon>Halosolutus</taxon>
    </lineage>
</organism>
<reference evidence="2 3" key="1">
    <citation type="journal article" date="2019" name="Int. J. Syst. Evol. Microbiol.">
        <title>The Global Catalogue of Microorganisms (GCM) 10K type strain sequencing project: providing services to taxonomists for standard genome sequencing and annotation.</title>
        <authorList>
            <consortium name="The Broad Institute Genomics Platform"/>
            <consortium name="The Broad Institute Genome Sequencing Center for Infectious Disease"/>
            <person name="Wu L."/>
            <person name="Ma J."/>
        </authorList>
    </citation>
    <scope>NUCLEOTIDE SEQUENCE [LARGE SCALE GENOMIC DNA]</scope>
    <source>
        <strain evidence="2 3">WLHS5</strain>
    </source>
</reference>